<protein>
    <submittedName>
        <fullName evidence="1">Uncharacterized protein</fullName>
    </submittedName>
</protein>
<proteinExistence type="predicted"/>
<dbReference type="EMBL" id="BAEN01000068">
    <property type="protein sequence ID" value="GAC16317.1"/>
    <property type="molecule type" value="Genomic_DNA"/>
</dbReference>
<sequence length="40" mass="4500">MPKTEATTNAIAAFFIQFLQNINKLMSLLVKQTKILNASF</sequence>
<keyword evidence="2" id="KW-1185">Reference proteome</keyword>
<evidence type="ECO:0000313" key="1">
    <source>
        <dbReference type="EMBL" id="GAC16317.1"/>
    </source>
</evidence>
<name>K6YDU3_9ALTE</name>
<accession>K6YDU3</accession>
<evidence type="ECO:0000313" key="2">
    <source>
        <dbReference type="Proteomes" id="UP000006334"/>
    </source>
</evidence>
<organism evidence="1 2">
    <name type="scientific">Aliiglaciecola lipolytica E3</name>
    <dbReference type="NCBI Taxonomy" id="1127673"/>
    <lineage>
        <taxon>Bacteria</taxon>
        <taxon>Pseudomonadati</taxon>
        <taxon>Pseudomonadota</taxon>
        <taxon>Gammaproteobacteria</taxon>
        <taxon>Alteromonadales</taxon>
        <taxon>Alteromonadaceae</taxon>
        <taxon>Aliiglaciecola</taxon>
    </lineage>
</organism>
<comment type="caution">
    <text evidence="1">The sequence shown here is derived from an EMBL/GenBank/DDBJ whole genome shotgun (WGS) entry which is preliminary data.</text>
</comment>
<dbReference type="AlphaFoldDB" id="K6YDU3"/>
<gene>
    <name evidence="1" type="ORF">GLIP_3706</name>
</gene>
<reference evidence="1 2" key="1">
    <citation type="journal article" date="2017" name="Antonie Van Leeuwenhoek">
        <title>Rhizobium rhizosphaerae sp. nov., a novel species isolated from rice rhizosphere.</title>
        <authorList>
            <person name="Zhao J.J."/>
            <person name="Zhang J."/>
            <person name="Zhang R.J."/>
            <person name="Zhang C.W."/>
            <person name="Yin H.Q."/>
            <person name="Zhang X.X."/>
        </authorList>
    </citation>
    <scope>NUCLEOTIDE SEQUENCE [LARGE SCALE GENOMIC DNA]</scope>
    <source>
        <strain evidence="1 2">E3</strain>
    </source>
</reference>
<dbReference type="Proteomes" id="UP000006334">
    <property type="component" value="Unassembled WGS sequence"/>
</dbReference>
<dbReference type="STRING" id="1127673.GLIP_3706"/>